<dbReference type="Gene3D" id="3.20.20.140">
    <property type="entry name" value="Metal-dependent hydrolases"/>
    <property type="match status" value="1"/>
</dbReference>
<organism evidence="3">
    <name type="scientific">uncultured Thermomicrobiales bacterium</name>
    <dbReference type="NCBI Taxonomy" id="1645740"/>
    <lineage>
        <taxon>Bacteria</taxon>
        <taxon>Pseudomonadati</taxon>
        <taxon>Thermomicrobiota</taxon>
        <taxon>Thermomicrobia</taxon>
        <taxon>Thermomicrobiales</taxon>
        <taxon>environmental samples</taxon>
    </lineage>
</organism>
<dbReference type="PANTHER" id="PTHR21240:SF28">
    <property type="entry name" value="ISO-OROTATE DECARBOXYLASE (EUROFUNG)"/>
    <property type="match status" value="1"/>
</dbReference>
<feature type="domain" description="Amidohydrolase-related" evidence="2">
    <location>
        <begin position="1"/>
        <end position="210"/>
    </location>
</feature>
<dbReference type="Pfam" id="PF04909">
    <property type="entry name" value="Amidohydro_2"/>
    <property type="match status" value="1"/>
</dbReference>
<dbReference type="PANTHER" id="PTHR21240">
    <property type="entry name" value="2-AMINO-3-CARBOXYLMUCONATE-6-SEMIALDEHYDE DECARBOXYLASE"/>
    <property type="match status" value="1"/>
</dbReference>
<dbReference type="AlphaFoldDB" id="A0A6J4UK84"/>
<dbReference type="InterPro" id="IPR032466">
    <property type="entry name" value="Metal_Hydrolase"/>
</dbReference>
<accession>A0A6J4UK84</accession>
<dbReference type="GO" id="GO:0016787">
    <property type="term" value="F:hydrolase activity"/>
    <property type="evidence" value="ECO:0007669"/>
    <property type="project" value="InterPro"/>
</dbReference>
<name>A0A6J4UK84_9BACT</name>
<dbReference type="SUPFAM" id="SSF51556">
    <property type="entry name" value="Metallo-dependent hydrolases"/>
    <property type="match status" value="1"/>
</dbReference>
<dbReference type="InterPro" id="IPR006680">
    <property type="entry name" value="Amidohydro-rel"/>
</dbReference>
<evidence type="ECO:0000256" key="1">
    <source>
        <dbReference type="ARBA" id="ARBA00023239"/>
    </source>
</evidence>
<feature type="non-terminal residue" evidence="3">
    <location>
        <position position="1"/>
    </location>
</feature>
<dbReference type="EMBL" id="CADCWM010000278">
    <property type="protein sequence ID" value="CAA9551263.1"/>
    <property type="molecule type" value="Genomic_DNA"/>
</dbReference>
<protein>
    <recommendedName>
        <fullName evidence="2">Amidohydrolase-related domain-containing protein</fullName>
    </recommendedName>
</protein>
<gene>
    <name evidence="3" type="ORF">AVDCRST_MAG88-793</name>
</gene>
<sequence>AEIDRLGGDRRFVQVLLLARTSEPLGRRRYWPLYEAAARHNLPIGIHFGGSGGHPITGTGWPSFYLEDHAGMAQSFQTQVISLVCEGVFEHFPTLDVVLIEGGFGWLPPLMWRLDASWRRLRDEVPHLQRPPSAHIRERFWLTTQPIEEPHRPQQFHQVLEQLDMNDHLMFATDYPHWDFDAPDQALPVRIAPELERKIMAENARAFYRL</sequence>
<evidence type="ECO:0000259" key="2">
    <source>
        <dbReference type="Pfam" id="PF04909"/>
    </source>
</evidence>
<proteinExistence type="predicted"/>
<dbReference type="GO" id="GO:0005737">
    <property type="term" value="C:cytoplasm"/>
    <property type="evidence" value="ECO:0007669"/>
    <property type="project" value="TreeGrafter"/>
</dbReference>
<dbReference type="InterPro" id="IPR032465">
    <property type="entry name" value="ACMSD"/>
</dbReference>
<dbReference type="GO" id="GO:0019748">
    <property type="term" value="P:secondary metabolic process"/>
    <property type="evidence" value="ECO:0007669"/>
    <property type="project" value="TreeGrafter"/>
</dbReference>
<evidence type="ECO:0000313" key="3">
    <source>
        <dbReference type="EMBL" id="CAA9551263.1"/>
    </source>
</evidence>
<dbReference type="GO" id="GO:0016831">
    <property type="term" value="F:carboxy-lyase activity"/>
    <property type="evidence" value="ECO:0007669"/>
    <property type="project" value="InterPro"/>
</dbReference>
<reference evidence="3" key="1">
    <citation type="submission" date="2020-02" db="EMBL/GenBank/DDBJ databases">
        <authorList>
            <person name="Meier V. D."/>
        </authorList>
    </citation>
    <scope>NUCLEOTIDE SEQUENCE</scope>
    <source>
        <strain evidence="3">AVDCRST_MAG88</strain>
    </source>
</reference>
<keyword evidence="1" id="KW-0456">Lyase</keyword>